<dbReference type="Proteomes" id="UP001451606">
    <property type="component" value="Chromosome"/>
</dbReference>
<dbReference type="GeneID" id="95968117"/>
<dbReference type="InterPro" id="IPR039429">
    <property type="entry name" value="SHMT-like_dom"/>
</dbReference>
<dbReference type="InterPro" id="IPR015422">
    <property type="entry name" value="PyrdxlP-dep_Trfase_small"/>
</dbReference>
<dbReference type="PANTHER" id="PTHR11680:SF35">
    <property type="entry name" value="SERINE HYDROXYMETHYLTRANSFERASE 1"/>
    <property type="match status" value="1"/>
</dbReference>
<dbReference type="GO" id="GO:0019264">
    <property type="term" value="P:glycine biosynthetic process from serine"/>
    <property type="evidence" value="ECO:0007669"/>
    <property type="project" value="TreeGrafter"/>
</dbReference>
<evidence type="ECO:0000256" key="1">
    <source>
        <dbReference type="ARBA" id="ARBA00001933"/>
    </source>
</evidence>
<name>A0AAX4NH48_9ARCH</name>
<dbReference type="InterPro" id="IPR015421">
    <property type="entry name" value="PyrdxlP-dep_Trfase_major"/>
</dbReference>
<dbReference type="RefSeq" id="WP_393971125.1">
    <property type="nucleotide sequence ID" value="NZ_CP133772.1"/>
</dbReference>
<evidence type="ECO:0000313" key="4">
    <source>
        <dbReference type="EMBL" id="WYY00796.1"/>
    </source>
</evidence>
<comment type="cofactor">
    <cofactor evidence="1">
        <name>pyridoxal 5'-phosphate</name>
        <dbReference type="ChEBI" id="CHEBI:597326"/>
    </cofactor>
</comment>
<gene>
    <name evidence="4" type="ORF">OXIME_001380</name>
</gene>
<evidence type="ECO:0000256" key="2">
    <source>
        <dbReference type="ARBA" id="ARBA00022898"/>
    </source>
</evidence>
<dbReference type="Pfam" id="PF00464">
    <property type="entry name" value="SHMT"/>
    <property type="match status" value="1"/>
</dbReference>
<dbReference type="GO" id="GO:0005737">
    <property type="term" value="C:cytoplasm"/>
    <property type="evidence" value="ECO:0007669"/>
    <property type="project" value="TreeGrafter"/>
</dbReference>
<dbReference type="GO" id="GO:0046653">
    <property type="term" value="P:tetrahydrofolate metabolic process"/>
    <property type="evidence" value="ECO:0007669"/>
    <property type="project" value="TreeGrafter"/>
</dbReference>
<accession>A0AAX4NH48</accession>
<dbReference type="KEGG" id="omr:OXIME_001380"/>
<reference evidence="4 5" key="1">
    <citation type="submission" date="2023-09" db="EMBL/GenBank/DDBJ databases">
        <authorList>
            <person name="Golyshina O.V."/>
            <person name="Lunev E.A."/>
            <person name="Bargiela R."/>
            <person name="Gaines M.C."/>
            <person name="Daum B."/>
            <person name="Bale N.J."/>
            <person name="Koenen M."/>
            <person name="Sinninghe Damst J.S."/>
            <person name="Yakimov M."/>
            <person name="Golyshin P.N."/>
        </authorList>
    </citation>
    <scope>NUCLEOTIDE SEQUENCE [LARGE SCALE GENOMIC DNA]</scope>
    <source>
        <strain evidence="4 5">M1</strain>
    </source>
</reference>
<keyword evidence="5" id="KW-1185">Reference proteome</keyword>
<dbReference type="PANTHER" id="PTHR11680">
    <property type="entry name" value="SERINE HYDROXYMETHYLTRANSFERASE"/>
    <property type="match status" value="1"/>
</dbReference>
<sequence>MSKFLELVEQHEAYRKRSINLQASENIMSPDALKCLGTDMASRYSLYEPTIDSDAYGGTRYSEDVLHETEKLSREVFGTKYTEVRPLGGHIAAQMVLLSIVKKKENILSISESDGGYTGYQSGFMPEMFCFQNYRIPYNKEEQEIDLEKLQKVMKSTKPKLIMLGQSFFLKPYNLKMVREIADENDSHVAYDASHVLGLVGGKAFQEDIAKYSDIFFGSTHKTFFGPQGGLIFTNNEDIYIKIEKNVTWRTMDNYHISRVASIGTALEEMKAFGKDYAHAVVENSQKLGKSLHERGFPVLYDPWFSFSHQIHIGKKEKNNPQEFLQMSKRLEENGIIIDREGRIGTAEITRMGLYDMEILADLIVKAFEGEKVRKDVESIALNLRMRYWKGYV</sequence>
<dbReference type="InterPro" id="IPR049943">
    <property type="entry name" value="Ser_HO-MeTrfase-like"/>
</dbReference>
<proteinExistence type="predicted"/>
<dbReference type="AlphaFoldDB" id="A0AAX4NH48"/>
<dbReference type="GO" id="GO:0030170">
    <property type="term" value="F:pyridoxal phosphate binding"/>
    <property type="evidence" value="ECO:0007669"/>
    <property type="project" value="TreeGrafter"/>
</dbReference>
<dbReference type="Gene3D" id="3.90.1150.10">
    <property type="entry name" value="Aspartate Aminotransferase, domain 1"/>
    <property type="match status" value="1"/>
</dbReference>
<dbReference type="SUPFAM" id="SSF53383">
    <property type="entry name" value="PLP-dependent transferases"/>
    <property type="match status" value="1"/>
</dbReference>
<dbReference type="InterPro" id="IPR015424">
    <property type="entry name" value="PyrdxlP-dep_Trfase"/>
</dbReference>
<feature type="domain" description="Serine hydroxymethyltransferase-like" evidence="3">
    <location>
        <begin position="5"/>
        <end position="301"/>
    </location>
</feature>
<evidence type="ECO:0000313" key="5">
    <source>
        <dbReference type="Proteomes" id="UP001451606"/>
    </source>
</evidence>
<organism evidence="4 5">
    <name type="scientific">Oxyplasma meridianum</name>
    <dbReference type="NCBI Taxonomy" id="3073602"/>
    <lineage>
        <taxon>Archaea</taxon>
        <taxon>Methanobacteriati</taxon>
        <taxon>Thermoplasmatota</taxon>
        <taxon>Thermoplasmata</taxon>
        <taxon>Thermoplasmatales</taxon>
        <taxon>Thermoplasmataceae</taxon>
        <taxon>Oxyplasma</taxon>
    </lineage>
</organism>
<keyword evidence="2" id="KW-0663">Pyridoxal phosphate</keyword>
<protein>
    <submittedName>
        <fullName evidence="4">Beta-eliminating lyase-related protein</fullName>
    </submittedName>
</protein>
<keyword evidence="4" id="KW-0456">Lyase</keyword>
<dbReference type="GO" id="GO:0016829">
    <property type="term" value="F:lyase activity"/>
    <property type="evidence" value="ECO:0007669"/>
    <property type="project" value="UniProtKB-KW"/>
</dbReference>
<evidence type="ECO:0000259" key="3">
    <source>
        <dbReference type="Pfam" id="PF00464"/>
    </source>
</evidence>
<dbReference type="EMBL" id="CP133772">
    <property type="protein sequence ID" value="WYY00796.1"/>
    <property type="molecule type" value="Genomic_DNA"/>
</dbReference>
<dbReference type="GO" id="GO:0004372">
    <property type="term" value="F:glycine hydroxymethyltransferase activity"/>
    <property type="evidence" value="ECO:0007669"/>
    <property type="project" value="TreeGrafter"/>
</dbReference>
<dbReference type="Gene3D" id="3.40.640.10">
    <property type="entry name" value="Type I PLP-dependent aspartate aminotransferase-like (Major domain)"/>
    <property type="match status" value="1"/>
</dbReference>